<dbReference type="RefSeq" id="WP_271427526.1">
    <property type="nucleotide sequence ID" value="NZ_JAQIPB010000002.1"/>
</dbReference>
<dbReference type="InterPro" id="IPR052532">
    <property type="entry name" value="SUA5_domain"/>
</dbReference>
<gene>
    <name evidence="2" type="ORF">PGB34_07985</name>
</gene>
<dbReference type="PANTHER" id="PTHR42828:SF3">
    <property type="entry name" value="THREONYLCARBAMOYL-AMP SYNTHASE"/>
    <property type="match status" value="1"/>
</dbReference>
<accession>A0AAE3T0G2</accession>
<organism evidence="2 3">
    <name type="scientific">Xenophilus arseniciresistens</name>
    <dbReference type="NCBI Taxonomy" id="1283306"/>
    <lineage>
        <taxon>Bacteria</taxon>
        <taxon>Pseudomonadati</taxon>
        <taxon>Pseudomonadota</taxon>
        <taxon>Betaproteobacteria</taxon>
        <taxon>Burkholderiales</taxon>
        <taxon>Comamonadaceae</taxon>
        <taxon>Xenophilus</taxon>
    </lineage>
</organism>
<reference evidence="2" key="1">
    <citation type="submission" date="2023-01" db="EMBL/GenBank/DDBJ databases">
        <title>Xenophilus mangrovi sp. nov., isolated from soil of Mangrove nature reserve.</title>
        <authorList>
            <person name="Xu S."/>
            <person name="Liu Z."/>
            <person name="Xu Y."/>
        </authorList>
    </citation>
    <scope>NUCLEOTIDE SEQUENCE</scope>
    <source>
        <strain evidence="2">YW8</strain>
    </source>
</reference>
<dbReference type="InterPro" id="IPR006070">
    <property type="entry name" value="Sua5-like_dom"/>
</dbReference>
<dbReference type="PROSITE" id="PS51163">
    <property type="entry name" value="YRDC"/>
    <property type="match status" value="1"/>
</dbReference>
<dbReference type="SUPFAM" id="SSF55821">
    <property type="entry name" value="YrdC/RibB"/>
    <property type="match status" value="1"/>
</dbReference>
<name>A0AAE3T0G2_9BURK</name>
<keyword evidence="2" id="KW-0808">Transferase</keyword>
<dbReference type="EC" id="2.7.7.87" evidence="2"/>
<dbReference type="Proteomes" id="UP001212602">
    <property type="component" value="Unassembled WGS sequence"/>
</dbReference>
<evidence type="ECO:0000313" key="3">
    <source>
        <dbReference type="Proteomes" id="UP001212602"/>
    </source>
</evidence>
<dbReference type="GO" id="GO:0061710">
    <property type="term" value="F:L-threonylcarbamoyladenylate synthase"/>
    <property type="evidence" value="ECO:0007669"/>
    <property type="project" value="UniProtKB-EC"/>
</dbReference>
<keyword evidence="3" id="KW-1185">Reference proteome</keyword>
<evidence type="ECO:0000313" key="2">
    <source>
        <dbReference type="EMBL" id="MDA7416302.1"/>
    </source>
</evidence>
<proteinExistence type="predicted"/>
<keyword evidence="2" id="KW-0548">Nucleotidyltransferase</keyword>
<dbReference type="EMBL" id="JAQIPB010000002">
    <property type="protein sequence ID" value="MDA7416302.1"/>
    <property type="molecule type" value="Genomic_DNA"/>
</dbReference>
<sequence>MAQYFEVHPENPQPRLLKQAVALLQRGEVVAVPTDSSYALTCRLDDKDAVDHLRRIRQVDDKHHLTLLCRDLSELANYARVDNRQYRLLKAATPGAYTFLLEATKEVPRRVSHPQRKTIGLRVPAHRALEELLALHGQPLLATTLIPPGESEPMNDAQEIRARFEKQIAGVIDAGACPSQPTTVVDLTPMGSGDEPLLVREGRGPLAALGLG</sequence>
<dbReference type="Pfam" id="PF01300">
    <property type="entry name" value="Sua5_yciO_yrdC"/>
    <property type="match status" value="1"/>
</dbReference>
<dbReference type="Gene3D" id="3.90.870.10">
    <property type="entry name" value="DHBP synthase"/>
    <property type="match status" value="1"/>
</dbReference>
<protein>
    <submittedName>
        <fullName evidence="2">L-threonylcarbamoyladenylate synthase</fullName>
        <ecNumber evidence="2">2.7.7.87</ecNumber>
    </submittedName>
</protein>
<dbReference type="GO" id="GO:0003725">
    <property type="term" value="F:double-stranded RNA binding"/>
    <property type="evidence" value="ECO:0007669"/>
    <property type="project" value="InterPro"/>
</dbReference>
<dbReference type="PANTHER" id="PTHR42828">
    <property type="entry name" value="DHBP SYNTHASE RIBB-LIKE ALPHA/BETA DOMAIN-CONTAINING PROTEIN"/>
    <property type="match status" value="1"/>
</dbReference>
<dbReference type="AlphaFoldDB" id="A0AAE3T0G2"/>
<dbReference type="InterPro" id="IPR017945">
    <property type="entry name" value="DHBP_synth_RibB-like_a/b_dom"/>
</dbReference>
<dbReference type="NCBIfam" id="TIGR00057">
    <property type="entry name" value="L-threonylcarbamoyladenylate synthase"/>
    <property type="match status" value="1"/>
</dbReference>
<feature type="domain" description="YrdC-like" evidence="1">
    <location>
        <begin position="14"/>
        <end position="204"/>
    </location>
</feature>
<evidence type="ECO:0000259" key="1">
    <source>
        <dbReference type="PROSITE" id="PS51163"/>
    </source>
</evidence>
<comment type="caution">
    <text evidence="2">The sequence shown here is derived from an EMBL/GenBank/DDBJ whole genome shotgun (WGS) entry which is preliminary data.</text>
</comment>